<dbReference type="OrthoDB" id="10068153at2759"/>
<comment type="caution">
    <text evidence="3">The sequence shown here is derived from an EMBL/GenBank/DDBJ whole genome shotgun (WGS) entry which is preliminary data.</text>
</comment>
<evidence type="ECO:0000256" key="1">
    <source>
        <dbReference type="SAM" id="MobiDB-lite"/>
    </source>
</evidence>
<keyword evidence="2" id="KW-0812">Transmembrane</keyword>
<feature type="region of interest" description="Disordered" evidence="1">
    <location>
        <begin position="1"/>
        <end position="31"/>
    </location>
</feature>
<keyword evidence="4" id="KW-1185">Reference proteome</keyword>
<feature type="region of interest" description="Disordered" evidence="1">
    <location>
        <begin position="383"/>
        <end position="408"/>
    </location>
</feature>
<protein>
    <recommendedName>
        <fullName evidence="5">HAT C-terminal dimerisation domain-containing protein</fullName>
    </recommendedName>
</protein>
<accession>A0A9Q1CEY4</accession>
<evidence type="ECO:0008006" key="5">
    <source>
        <dbReference type="Google" id="ProtNLM"/>
    </source>
</evidence>
<organism evidence="3 4">
    <name type="scientific">Holothuria leucospilota</name>
    <name type="common">Black long sea cucumber</name>
    <name type="synonym">Mertensiothuria leucospilota</name>
    <dbReference type="NCBI Taxonomy" id="206669"/>
    <lineage>
        <taxon>Eukaryota</taxon>
        <taxon>Metazoa</taxon>
        <taxon>Echinodermata</taxon>
        <taxon>Eleutherozoa</taxon>
        <taxon>Echinozoa</taxon>
        <taxon>Holothuroidea</taxon>
        <taxon>Aspidochirotacea</taxon>
        <taxon>Aspidochirotida</taxon>
        <taxon>Holothuriidae</taxon>
        <taxon>Holothuria</taxon>
    </lineage>
</organism>
<reference evidence="3" key="1">
    <citation type="submission" date="2021-10" db="EMBL/GenBank/DDBJ databases">
        <title>Tropical sea cucumber genome reveals ecological adaptation and Cuvierian tubules defense mechanism.</title>
        <authorList>
            <person name="Chen T."/>
        </authorList>
    </citation>
    <scope>NUCLEOTIDE SEQUENCE</scope>
    <source>
        <strain evidence="3">Nanhai2018</strain>
        <tissue evidence="3">Muscle</tissue>
    </source>
</reference>
<proteinExistence type="predicted"/>
<evidence type="ECO:0000313" key="4">
    <source>
        <dbReference type="Proteomes" id="UP001152320"/>
    </source>
</evidence>
<dbReference type="SUPFAM" id="SSF53098">
    <property type="entry name" value="Ribonuclease H-like"/>
    <property type="match status" value="1"/>
</dbReference>
<dbReference type="EMBL" id="JAIZAY010000004">
    <property type="protein sequence ID" value="KAJ8043897.1"/>
    <property type="molecule type" value="Genomic_DNA"/>
</dbReference>
<evidence type="ECO:0000256" key="2">
    <source>
        <dbReference type="SAM" id="Phobius"/>
    </source>
</evidence>
<feature type="compositionally biased region" description="Polar residues" evidence="1">
    <location>
        <begin position="1"/>
        <end position="26"/>
    </location>
</feature>
<evidence type="ECO:0000313" key="3">
    <source>
        <dbReference type="EMBL" id="KAJ8043897.1"/>
    </source>
</evidence>
<dbReference type="Proteomes" id="UP001152320">
    <property type="component" value="Chromosome 4"/>
</dbReference>
<keyword evidence="2" id="KW-1133">Transmembrane helix</keyword>
<name>A0A9Q1CEY4_HOLLE</name>
<sequence>MRAMQETSVQCGRSDSGNSDTSQHSGSKGKLTKRRKEKFSYFALFIIIIHSFLPVDGSTESITSSVSSTRELRSASHIACQLSKDYPGYFEYLQPCSVFRKPVRKSLSLPNGFKDSYKLQHPDLSEGDREYLRHKAAVYSMSDMKEGAEWRFRQALQHQIKTVFHPLVRNVPQSKEAVKQVATRIKAFPRGEIDKLSDEWLEYMSEKIPEDWYCRTAENTDDDEGAATDDEDTAQSRDQVVKYERIDVYWSKVGKMTRPTRERKYSALMKLARIALTLNHGNVDVERGFSKNKLLLTSHRTRLEMPAINGLHTVSSFVSSFGSGVTQSLYQLCFHTYAECKKYFDYLEKPRKRQFGTDPRVWRNPPKIPPKPLFFHRRSSTVPAGFERSQSARDFRTAPDHRLPRRTSSASSIPACWKETALYYDPGTRRTLSRRK</sequence>
<feature type="transmembrane region" description="Helical" evidence="2">
    <location>
        <begin position="39"/>
        <end position="55"/>
    </location>
</feature>
<gene>
    <name evidence="3" type="ORF">HOLleu_11202</name>
</gene>
<dbReference type="AlphaFoldDB" id="A0A9Q1CEY4"/>
<dbReference type="InterPro" id="IPR012337">
    <property type="entry name" value="RNaseH-like_sf"/>
</dbReference>
<keyword evidence="2" id="KW-0472">Membrane</keyword>
<feature type="compositionally biased region" description="Basic and acidic residues" evidence="1">
    <location>
        <begin position="390"/>
        <end position="402"/>
    </location>
</feature>